<evidence type="ECO:0000259" key="6">
    <source>
        <dbReference type="PROSITE" id="PS51184"/>
    </source>
</evidence>
<organism evidence="7">
    <name type="scientific">Chitinibacter mangrovi</name>
    <dbReference type="NCBI Taxonomy" id="3153927"/>
    <lineage>
        <taxon>Bacteria</taxon>
        <taxon>Pseudomonadati</taxon>
        <taxon>Pseudomonadota</taxon>
        <taxon>Betaproteobacteria</taxon>
        <taxon>Neisseriales</taxon>
        <taxon>Chitinibacteraceae</taxon>
        <taxon>Chitinibacter</taxon>
    </lineage>
</organism>
<evidence type="ECO:0000256" key="2">
    <source>
        <dbReference type="ARBA" id="ARBA00022723"/>
    </source>
</evidence>
<accession>A0AAU7FAG0</accession>
<sequence>MPKTPFDTALLGKLTPEQFLAEYWQKKPLLIRQAWTDFPELIDFARLAEFAQRDDVESRLIEFNHGRWKLENGPFSQHRLNRLPETDWTILVQNVNHLVPHIADFLYQFNFLPYTRLDDVMISYAPHGGTVGPHYDSYDVFLLQVGGQKRWQVSSDDASGFIEDAPIRVLKDFNPEQEWVLEHGDMLYLPPKYAHYGVALTPGMTYSVGFRAPKTQEVATKFLEFLQDEICLEGMYSDPSAKATDTPAKIDDAFVAQIGQMLQQVKWDEQTVRQFIGRYFSEPKPHVFFDHSTPLEFDDFAEAIAERGIELDLKSQMLYSDQTLFLNGEEVEFDDASPADWALLQQLANERSLPAAEYSDPLCDLLYTYHEYGYLHPRAE</sequence>
<dbReference type="GO" id="GO:0016706">
    <property type="term" value="F:2-oxoglutarate-dependent dioxygenase activity"/>
    <property type="evidence" value="ECO:0007669"/>
    <property type="project" value="TreeGrafter"/>
</dbReference>
<keyword evidence="4" id="KW-0560">Oxidoreductase</keyword>
<dbReference type="InterPro" id="IPR046799">
    <property type="entry name" value="ROXA-like_wH"/>
</dbReference>
<feature type="domain" description="JmjC" evidence="6">
    <location>
        <begin position="101"/>
        <end position="227"/>
    </location>
</feature>
<dbReference type="PANTHER" id="PTHR13096">
    <property type="entry name" value="MINA53 MYC INDUCED NUCLEAR ANTIGEN"/>
    <property type="match status" value="1"/>
</dbReference>
<evidence type="ECO:0000256" key="1">
    <source>
        <dbReference type="ARBA" id="ARBA00001954"/>
    </source>
</evidence>
<dbReference type="PANTHER" id="PTHR13096:SF8">
    <property type="entry name" value="RIBOSOMAL OXYGENASE 1"/>
    <property type="match status" value="1"/>
</dbReference>
<dbReference type="InterPro" id="IPR039994">
    <property type="entry name" value="NO66-like"/>
</dbReference>
<dbReference type="PROSITE" id="PS51184">
    <property type="entry name" value="JMJC"/>
    <property type="match status" value="1"/>
</dbReference>
<dbReference type="Gene3D" id="2.60.120.650">
    <property type="entry name" value="Cupin"/>
    <property type="match status" value="1"/>
</dbReference>
<dbReference type="RefSeq" id="WP_348944844.1">
    <property type="nucleotide sequence ID" value="NZ_CP157355.1"/>
</dbReference>
<keyword evidence="5" id="KW-0408">Iron</keyword>
<keyword evidence="2" id="KW-0479">Metal-binding</keyword>
<dbReference type="InterPro" id="IPR003347">
    <property type="entry name" value="JmjC_dom"/>
</dbReference>
<dbReference type="Pfam" id="PF08007">
    <property type="entry name" value="JmjC_2"/>
    <property type="match status" value="1"/>
</dbReference>
<dbReference type="GO" id="GO:0046872">
    <property type="term" value="F:metal ion binding"/>
    <property type="evidence" value="ECO:0007669"/>
    <property type="project" value="UniProtKB-KW"/>
</dbReference>
<dbReference type="EMBL" id="CP157355">
    <property type="protein sequence ID" value="XBM00494.1"/>
    <property type="molecule type" value="Genomic_DNA"/>
</dbReference>
<evidence type="ECO:0000256" key="5">
    <source>
        <dbReference type="ARBA" id="ARBA00023004"/>
    </source>
</evidence>
<name>A0AAU7FAG0_9NEIS</name>
<keyword evidence="3" id="KW-0223">Dioxygenase</keyword>
<dbReference type="KEGG" id="cmav:ABHF33_15770"/>
<dbReference type="Gene3D" id="3.40.366.30">
    <property type="entry name" value="50S ribosomal protein L16 arginine hydroxylase, Chain A, Domain 2"/>
    <property type="match status" value="1"/>
</dbReference>
<comment type="cofactor">
    <cofactor evidence="1">
        <name>Fe(2+)</name>
        <dbReference type="ChEBI" id="CHEBI:29033"/>
    </cofactor>
</comment>
<dbReference type="AlphaFoldDB" id="A0AAU7FAG0"/>
<gene>
    <name evidence="7" type="ORF">ABHF33_15770</name>
</gene>
<dbReference type="SMART" id="SM00558">
    <property type="entry name" value="JmjC"/>
    <property type="match status" value="1"/>
</dbReference>
<evidence type="ECO:0000256" key="4">
    <source>
        <dbReference type="ARBA" id="ARBA00023002"/>
    </source>
</evidence>
<evidence type="ECO:0000256" key="3">
    <source>
        <dbReference type="ARBA" id="ARBA00022964"/>
    </source>
</evidence>
<dbReference type="Pfam" id="PF20514">
    <property type="entry name" value="WHD_ROXA"/>
    <property type="match status" value="1"/>
</dbReference>
<proteinExistence type="predicted"/>
<protein>
    <submittedName>
        <fullName evidence="7">Cupin domain-containing protein</fullName>
    </submittedName>
</protein>
<reference evidence="7" key="1">
    <citation type="submission" date="2024-05" db="EMBL/GenBank/DDBJ databases">
        <authorList>
            <person name="Yang L."/>
            <person name="Pan L."/>
        </authorList>
    </citation>
    <scope>NUCLEOTIDE SEQUENCE</scope>
    <source>
        <strain evidence="7">FCG-7</strain>
    </source>
</reference>
<evidence type="ECO:0000313" key="7">
    <source>
        <dbReference type="EMBL" id="XBM00494.1"/>
    </source>
</evidence>
<dbReference type="SUPFAM" id="SSF51197">
    <property type="entry name" value="Clavaminate synthase-like"/>
    <property type="match status" value="1"/>
</dbReference>